<feature type="transmembrane region" description="Helical" evidence="1">
    <location>
        <begin position="21"/>
        <end position="45"/>
    </location>
</feature>
<dbReference type="EnsemblPlants" id="KRH27634">
    <property type="protein sequence ID" value="KRH27634"/>
    <property type="gene ID" value="GLYMA_11G005400"/>
</dbReference>
<reference evidence="2" key="3">
    <citation type="submission" date="2018-07" db="EMBL/GenBank/DDBJ databases">
        <title>WGS assembly of Glycine max.</title>
        <authorList>
            <person name="Schmutz J."/>
            <person name="Cannon S."/>
            <person name="Schlueter J."/>
            <person name="Ma J."/>
            <person name="Mitros T."/>
            <person name="Nelson W."/>
            <person name="Hyten D."/>
            <person name="Song Q."/>
            <person name="Thelen J."/>
            <person name="Cheng J."/>
            <person name="Xu D."/>
            <person name="Hellsten U."/>
            <person name="May G."/>
            <person name="Yu Y."/>
            <person name="Sakurai T."/>
            <person name="Umezawa T."/>
            <person name="Bhattacharyya M."/>
            <person name="Sandhu D."/>
            <person name="Valliyodan B."/>
            <person name="Lindquist E."/>
            <person name="Peto M."/>
            <person name="Grant D."/>
            <person name="Shu S."/>
            <person name="Goodstein D."/>
            <person name="Barry K."/>
            <person name="Futrell-Griggs M."/>
            <person name="Abernathy B."/>
            <person name="Du J."/>
            <person name="Tian Z."/>
            <person name="Zhu L."/>
            <person name="Gill N."/>
            <person name="Joshi T."/>
            <person name="Libault M."/>
            <person name="Sethuraman A."/>
            <person name="Zhang X."/>
            <person name="Shinozaki K."/>
            <person name="Nguyen H."/>
            <person name="Wing R."/>
            <person name="Cregan P."/>
            <person name="Specht J."/>
            <person name="Grimwood J."/>
            <person name="Rokhsar D."/>
            <person name="Stacey G."/>
            <person name="Shoemaker R."/>
            <person name="Jackson S."/>
        </authorList>
    </citation>
    <scope>NUCLEOTIDE SEQUENCE</scope>
    <source>
        <tissue evidence="2">Callus</tissue>
    </source>
</reference>
<keyword evidence="1" id="KW-0812">Transmembrane</keyword>
<organism evidence="3">
    <name type="scientific">Glycine max</name>
    <name type="common">Soybean</name>
    <name type="synonym">Glycine hispida</name>
    <dbReference type="NCBI Taxonomy" id="3847"/>
    <lineage>
        <taxon>Eukaryota</taxon>
        <taxon>Viridiplantae</taxon>
        <taxon>Streptophyta</taxon>
        <taxon>Embryophyta</taxon>
        <taxon>Tracheophyta</taxon>
        <taxon>Spermatophyta</taxon>
        <taxon>Magnoliopsida</taxon>
        <taxon>eudicotyledons</taxon>
        <taxon>Gunneridae</taxon>
        <taxon>Pentapetalae</taxon>
        <taxon>rosids</taxon>
        <taxon>fabids</taxon>
        <taxon>Fabales</taxon>
        <taxon>Fabaceae</taxon>
        <taxon>Papilionoideae</taxon>
        <taxon>50 kb inversion clade</taxon>
        <taxon>NPAAA clade</taxon>
        <taxon>indigoferoid/millettioid clade</taxon>
        <taxon>Phaseoleae</taxon>
        <taxon>Glycine</taxon>
        <taxon>Glycine subgen. Soja</taxon>
    </lineage>
</organism>
<protein>
    <submittedName>
        <fullName evidence="2 3">Uncharacterized protein</fullName>
    </submittedName>
</protein>
<keyword evidence="1" id="KW-1133">Transmembrane helix</keyword>
<dbReference type="AlphaFoldDB" id="K7LMC7"/>
<accession>K7LMC7</accession>
<gene>
    <name evidence="2" type="ORF">GLYMA_11G005400</name>
</gene>
<dbReference type="Gramene" id="KRH27634">
    <property type="protein sequence ID" value="KRH27634"/>
    <property type="gene ID" value="GLYMA_11G005400"/>
</dbReference>
<reference evidence="3" key="2">
    <citation type="submission" date="2018-02" db="UniProtKB">
        <authorList>
            <consortium name="EnsemblPlants"/>
        </authorList>
    </citation>
    <scope>IDENTIFICATION</scope>
    <source>
        <strain evidence="3">Williams 82</strain>
    </source>
</reference>
<name>K7LMC7_SOYBN</name>
<keyword evidence="4" id="KW-1185">Reference proteome</keyword>
<dbReference type="HOGENOM" id="CLU_2692672_0_0_1"/>
<reference evidence="2 3" key="1">
    <citation type="journal article" date="2010" name="Nature">
        <title>Genome sequence of the palaeopolyploid soybean.</title>
        <authorList>
            <person name="Schmutz J."/>
            <person name="Cannon S.B."/>
            <person name="Schlueter J."/>
            <person name="Ma J."/>
            <person name="Mitros T."/>
            <person name="Nelson W."/>
            <person name="Hyten D.L."/>
            <person name="Song Q."/>
            <person name="Thelen J.J."/>
            <person name="Cheng J."/>
            <person name="Xu D."/>
            <person name="Hellsten U."/>
            <person name="May G.D."/>
            <person name="Yu Y."/>
            <person name="Sakurai T."/>
            <person name="Umezawa T."/>
            <person name="Bhattacharyya M.K."/>
            <person name="Sandhu D."/>
            <person name="Valliyodan B."/>
            <person name="Lindquist E."/>
            <person name="Peto M."/>
            <person name="Grant D."/>
            <person name="Shu S."/>
            <person name="Goodstein D."/>
            <person name="Barry K."/>
            <person name="Futrell-Griggs M."/>
            <person name="Abernathy B."/>
            <person name="Du J."/>
            <person name="Tian Z."/>
            <person name="Zhu L."/>
            <person name="Gill N."/>
            <person name="Joshi T."/>
            <person name="Libault M."/>
            <person name="Sethuraman A."/>
            <person name="Zhang X.-C."/>
            <person name="Shinozaki K."/>
            <person name="Nguyen H.T."/>
            <person name="Wing R.A."/>
            <person name="Cregan P."/>
            <person name="Specht J."/>
            <person name="Grimwood J."/>
            <person name="Rokhsar D."/>
            <person name="Stacey G."/>
            <person name="Shoemaker R.C."/>
            <person name="Jackson S.A."/>
        </authorList>
    </citation>
    <scope>NUCLEOTIDE SEQUENCE [LARGE SCALE GENOMIC DNA]</scope>
    <source>
        <strain evidence="3">cv. Williams 82</strain>
        <tissue evidence="2">Callus</tissue>
    </source>
</reference>
<evidence type="ECO:0000313" key="3">
    <source>
        <dbReference type="EnsemblPlants" id="KRH27634"/>
    </source>
</evidence>
<sequence length="74" mass="8300">MCNVFNMARLYLMSNRGKQEIMILPFQPEVLVFGCGGVVHFWQFIELGHNVGFFGWPYAGSLGVHCSANDNCIS</sequence>
<evidence type="ECO:0000256" key="1">
    <source>
        <dbReference type="SAM" id="Phobius"/>
    </source>
</evidence>
<keyword evidence="1" id="KW-0472">Membrane</keyword>
<dbReference type="PaxDb" id="3847-GLYMA11G00770.1"/>
<dbReference type="InParanoid" id="K7LMC7"/>
<proteinExistence type="predicted"/>
<evidence type="ECO:0000313" key="4">
    <source>
        <dbReference type="Proteomes" id="UP000008827"/>
    </source>
</evidence>
<dbReference type="EMBL" id="CM000844">
    <property type="protein sequence ID" value="KRH27634.1"/>
    <property type="molecule type" value="Genomic_DNA"/>
</dbReference>
<evidence type="ECO:0000313" key="2">
    <source>
        <dbReference type="EMBL" id="KRH27634.1"/>
    </source>
</evidence>
<dbReference type="Proteomes" id="UP000008827">
    <property type="component" value="Chromosome 11"/>
</dbReference>